<dbReference type="OrthoDB" id="9766741at2"/>
<dbReference type="PANTHER" id="PTHR43752:SF2">
    <property type="entry name" value="BNR_ASP-BOX REPEAT FAMILY PROTEIN"/>
    <property type="match status" value="1"/>
</dbReference>
<dbReference type="InterPro" id="IPR011040">
    <property type="entry name" value="Sialidase"/>
</dbReference>
<dbReference type="AlphaFoldDB" id="B5CTM3"/>
<gene>
    <name evidence="3" type="ORF">BACPLE_00100</name>
</gene>
<feature type="chain" id="PRO_5002828839" evidence="1">
    <location>
        <begin position="20"/>
        <end position="364"/>
    </location>
</feature>
<reference evidence="3 4" key="2">
    <citation type="submission" date="2008-08" db="EMBL/GenBank/DDBJ databases">
        <authorList>
            <person name="Fulton L."/>
            <person name="Clifton S."/>
            <person name="Fulton B."/>
            <person name="Xu J."/>
            <person name="Minx P."/>
            <person name="Pepin K.H."/>
            <person name="Johnson M."/>
            <person name="Thiruvilangam P."/>
            <person name="Bhonagiri V."/>
            <person name="Nash W.E."/>
            <person name="Mardis E.R."/>
            <person name="Wilson R.K."/>
        </authorList>
    </citation>
    <scope>NUCLEOTIDE SEQUENCE [LARGE SCALE GENOMIC DNA]</scope>
    <source>
        <strain evidence="4">DSM 17135 / JCM 12973 / M2</strain>
    </source>
</reference>
<dbReference type="eggNOG" id="COG4409">
    <property type="taxonomic scope" value="Bacteria"/>
</dbReference>
<reference evidence="3 4" key="1">
    <citation type="submission" date="2008-08" db="EMBL/GenBank/DDBJ databases">
        <title>Draft genome sequence of Bacteroides plebeius (DSM 17135).</title>
        <authorList>
            <person name="Sudarsanam P."/>
            <person name="Ley R."/>
            <person name="Guruge J."/>
            <person name="Turnbaugh P.J."/>
            <person name="Mahowald M."/>
            <person name="Liep D."/>
            <person name="Gordon J."/>
        </authorList>
    </citation>
    <scope>NUCLEOTIDE SEQUENCE [LARGE SCALE GENOMIC DNA]</scope>
    <source>
        <strain evidence="4">DSM 17135 / JCM 12973 / M2</strain>
    </source>
</reference>
<dbReference type="PANTHER" id="PTHR43752">
    <property type="entry name" value="BNR/ASP-BOX REPEAT FAMILY PROTEIN"/>
    <property type="match status" value="1"/>
</dbReference>
<dbReference type="GeneID" id="43183909"/>
<keyword evidence="1" id="KW-0732">Signal</keyword>
<accession>B5CTM3</accession>
<dbReference type="Pfam" id="PF13088">
    <property type="entry name" value="BNR_2"/>
    <property type="match status" value="1"/>
</dbReference>
<comment type="caution">
    <text evidence="3">The sequence shown here is derived from an EMBL/GenBank/DDBJ whole genome shotgun (WGS) entry which is preliminary data.</text>
</comment>
<dbReference type="Gene3D" id="2.120.10.10">
    <property type="match status" value="1"/>
</dbReference>
<dbReference type="InterPro" id="IPR036278">
    <property type="entry name" value="Sialidase_sf"/>
</dbReference>
<name>B5CTM3_PHOPM</name>
<dbReference type="Proteomes" id="UP000003452">
    <property type="component" value="Unassembled WGS sequence"/>
</dbReference>
<dbReference type="CDD" id="cd15482">
    <property type="entry name" value="Sialidase_non-viral"/>
    <property type="match status" value="1"/>
</dbReference>
<dbReference type="RefSeq" id="WP_007559339.1">
    <property type="nucleotide sequence ID" value="NZ_DS990122.1"/>
</dbReference>
<evidence type="ECO:0000313" key="4">
    <source>
        <dbReference type="Proteomes" id="UP000003452"/>
    </source>
</evidence>
<evidence type="ECO:0000259" key="2">
    <source>
        <dbReference type="Pfam" id="PF13088"/>
    </source>
</evidence>
<dbReference type="SUPFAM" id="SSF50939">
    <property type="entry name" value="Sialidases"/>
    <property type="match status" value="1"/>
</dbReference>
<sequence>MKNLIVFIFSVLFIGSTSAQKCNMPWVDLSSHVEKQIVIAEGTEAIYNGHPTTVLMDDGKTILCTWSLGHGGKAAFIAKSNDGGLTWHTDRAPEHWNVMRNCPSIYRLSDKQGKERLYVFCQEPLMGYSYSEDNGQTWSEIQSLKKPCVMAFSSIVKLSNNDYLGVYHRGWNDQDRAPLTLWSAISHDGGLNWTPSVKIAEVEGRSPCEPCVFYSPDKKQLVCIARENNRVGNSLMMFSNDEGKTWSAMRETPWGVTGDRHVARYLKDGRLLIAFRDMAPDSPTKGHFVAWVGTYKDLIEGTSGQYRIKLLHSYAGSDCGYPGLEVLPDGTIVAITYVKYKPGKKLHSIVEVRFKLDETDNMLK</sequence>
<feature type="domain" description="Sialidase" evidence="2">
    <location>
        <begin position="50"/>
        <end position="200"/>
    </location>
</feature>
<dbReference type="HOGENOM" id="CLU_727379_0_0_10"/>
<organism evidence="3 4">
    <name type="scientific">Phocaeicola plebeius (strain DSM 17135 / JCM 12973 / CCUG 54634 / M2)</name>
    <name type="common">Bacteroides plebeius</name>
    <dbReference type="NCBI Taxonomy" id="484018"/>
    <lineage>
        <taxon>Bacteria</taxon>
        <taxon>Pseudomonadati</taxon>
        <taxon>Bacteroidota</taxon>
        <taxon>Bacteroidia</taxon>
        <taxon>Bacteroidales</taxon>
        <taxon>Bacteroidaceae</taxon>
        <taxon>Phocaeicola</taxon>
    </lineage>
</organism>
<proteinExistence type="predicted"/>
<dbReference type="EMBL" id="ABQC02000002">
    <property type="protein sequence ID" value="EDY97311.1"/>
    <property type="molecule type" value="Genomic_DNA"/>
</dbReference>
<evidence type="ECO:0000313" key="3">
    <source>
        <dbReference type="EMBL" id="EDY97311.1"/>
    </source>
</evidence>
<evidence type="ECO:0000256" key="1">
    <source>
        <dbReference type="SAM" id="SignalP"/>
    </source>
</evidence>
<feature type="signal peptide" evidence="1">
    <location>
        <begin position="1"/>
        <end position="19"/>
    </location>
</feature>
<protein>
    <submittedName>
        <fullName evidence="3">BNR/Asp-box repeat protein</fullName>
    </submittedName>
</protein>